<dbReference type="Gramene" id="mRNA:HanXRQr2_Chr09g0405821">
    <property type="protein sequence ID" value="CDS:HanXRQr2_Chr09g0405821.1"/>
    <property type="gene ID" value="HanXRQr2_Chr09g0405821"/>
</dbReference>
<name>A0A9K3I978_HELAN</name>
<keyword evidence="3" id="KW-1185">Reference proteome</keyword>
<dbReference type="InterPro" id="IPR056783">
    <property type="entry name" value="PSF1_C"/>
</dbReference>
<accession>A0A9K3I978</accession>
<reference evidence="2" key="2">
    <citation type="submission" date="2020-06" db="EMBL/GenBank/DDBJ databases">
        <title>Helianthus annuus Genome sequencing and assembly Release 2.</title>
        <authorList>
            <person name="Gouzy J."/>
            <person name="Langlade N."/>
            <person name="Munos S."/>
        </authorList>
    </citation>
    <scope>NUCLEOTIDE SEQUENCE</scope>
    <source>
        <tissue evidence="2">Leaves</tissue>
    </source>
</reference>
<evidence type="ECO:0000313" key="3">
    <source>
        <dbReference type="Proteomes" id="UP000215914"/>
    </source>
</evidence>
<proteinExistence type="predicted"/>
<dbReference type="Pfam" id="PF24997">
    <property type="entry name" value="PSF1_C"/>
    <property type="match status" value="1"/>
</dbReference>
<dbReference type="AlphaFoldDB" id="A0A9K3I978"/>
<evidence type="ECO:0000259" key="1">
    <source>
        <dbReference type="Pfam" id="PF24997"/>
    </source>
</evidence>
<reference evidence="2" key="1">
    <citation type="journal article" date="2017" name="Nature">
        <title>The sunflower genome provides insights into oil metabolism, flowering and Asterid evolution.</title>
        <authorList>
            <person name="Badouin H."/>
            <person name="Gouzy J."/>
            <person name="Grassa C.J."/>
            <person name="Murat F."/>
            <person name="Staton S.E."/>
            <person name="Cottret L."/>
            <person name="Lelandais-Briere C."/>
            <person name="Owens G.L."/>
            <person name="Carrere S."/>
            <person name="Mayjonade B."/>
            <person name="Legrand L."/>
            <person name="Gill N."/>
            <person name="Kane N.C."/>
            <person name="Bowers J.E."/>
            <person name="Hubner S."/>
            <person name="Bellec A."/>
            <person name="Berard A."/>
            <person name="Berges H."/>
            <person name="Blanchet N."/>
            <person name="Boniface M.C."/>
            <person name="Brunel D."/>
            <person name="Catrice O."/>
            <person name="Chaidir N."/>
            <person name="Claudel C."/>
            <person name="Donnadieu C."/>
            <person name="Faraut T."/>
            <person name="Fievet G."/>
            <person name="Helmstetter N."/>
            <person name="King M."/>
            <person name="Knapp S.J."/>
            <person name="Lai Z."/>
            <person name="Le Paslier M.C."/>
            <person name="Lippi Y."/>
            <person name="Lorenzon L."/>
            <person name="Mandel J.R."/>
            <person name="Marage G."/>
            <person name="Marchand G."/>
            <person name="Marquand E."/>
            <person name="Bret-Mestries E."/>
            <person name="Morien E."/>
            <person name="Nambeesan S."/>
            <person name="Nguyen T."/>
            <person name="Pegot-Espagnet P."/>
            <person name="Pouilly N."/>
            <person name="Raftis F."/>
            <person name="Sallet E."/>
            <person name="Schiex T."/>
            <person name="Thomas J."/>
            <person name="Vandecasteele C."/>
            <person name="Vares D."/>
            <person name="Vear F."/>
            <person name="Vautrin S."/>
            <person name="Crespi M."/>
            <person name="Mangin B."/>
            <person name="Burke J.M."/>
            <person name="Salse J."/>
            <person name="Munos S."/>
            <person name="Vincourt P."/>
            <person name="Rieseberg L.H."/>
            <person name="Langlade N.B."/>
        </authorList>
    </citation>
    <scope>NUCLEOTIDE SEQUENCE</scope>
    <source>
        <tissue evidence="2">Leaves</tissue>
    </source>
</reference>
<dbReference type="Proteomes" id="UP000215914">
    <property type="component" value="Unassembled WGS sequence"/>
</dbReference>
<organism evidence="2 3">
    <name type="scientific">Helianthus annuus</name>
    <name type="common">Common sunflower</name>
    <dbReference type="NCBI Taxonomy" id="4232"/>
    <lineage>
        <taxon>Eukaryota</taxon>
        <taxon>Viridiplantae</taxon>
        <taxon>Streptophyta</taxon>
        <taxon>Embryophyta</taxon>
        <taxon>Tracheophyta</taxon>
        <taxon>Spermatophyta</taxon>
        <taxon>Magnoliopsida</taxon>
        <taxon>eudicotyledons</taxon>
        <taxon>Gunneridae</taxon>
        <taxon>Pentapetalae</taxon>
        <taxon>asterids</taxon>
        <taxon>campanulids</taxon>
        <taxon>Asterales</taxon>
        <taxon>Asteraceae</taxon>
        <taxon>Asteroideae</taxon>
        <taxon>Heliantheae alliance</taxon>
        <taxon>Heliantheae</taxon>
        <taxon>Helianthus</taxon>
    </lineage>
</organism>
<protein>
    <recommendedName>
        <fullName evidence="1">DNA replication complex GINS protein PSF1 C-terminal domain-containing protein</fullName>
    </recommendedName>
</protein>
<dbReference type="EMBL" id="MNCJ02000324">
    <property type="protein sequence ID" value="KAF5792422.1"/>
    <property type="molecule type" value="Genomic_DNA"/>
</dbReference>
<evidence type="ECO:0000313" key="2">
    <source>
        <dbReference type="EMBL" id="KAF5792422.1"/>
    </source>
</evidence>
<comment type="caution">
    <text evidence="2">The sequence shown here is derived from an EMBL/GenBank/DDBJ whole genome shotgun (WGS) entry which is preliminary data.</text>
</comment>
<feature type="domain" description="DNA replication complex GINS protein PSF1 C-terminal" evidence="1">
    <location>
        <begin position="10"/>
        <end position="60"/>
    </location>
</feature>
<gene>
    <name evidence="2" type="ORF">HanXRQr2_Chr09g0405821</name>
</gene>
<sequence length="108" mass="12427">MCRFGIVPAKDPFIKVRLLVELGDAVVVSDQVANLTRHAILFLKRIDVDKYISQVFSQHSNLYMVSFCFLFLAFNSQCSIGSNGRAYELRSKGYIRYTLYTFSCLCFF</sequence>